<evidence type="ECO:0000256" key="5">
    <source>
        <dbReference type="ARBA" id="ARBA00022679"/>
    </source>
</evidence>
<dbReference type="Pfam" id="PF00072">
    <property type="entry name" value="Response_reg"/>
    <property type="match status" value="1"/>
</dbReference>
<evidence type="ECO:0000256" key="4">
    <source>
        <dbReference type="ARBA" id="ARBA00022553"/>
    </source>
</evidence>
<dbReference type="PANTHER" id="PTHR24423:SF633">
    <property type="entry name" value="ETHYLENE RECEPTOR 2"/>
    <property type="match status" value="1"/>
</dbReference>
<comment type="similarity">
    <text evidence="3 19">Belongs to the ethylene receptor family.</text>
</comment>
<feature type="disulfide bond" description="Interchain" evidence="22">
    <location>
        <position position="36"/>
    </location>
</feature>
<evidence type="ECO:0000256" key="12">
    <source>
        <dbReference type="ARBA" id="ARBA00022840"/>
    </source>
</evidence>
<evidence type="ECO:0000256" key="8">
    <source>
        <dbReference type="ARBA" id="ARBA00022741"/>
    </source>
</evidence>
<dbReference type="EMBL" id="JAUJYN010000007">
    <property type="protein sequence ID" value="KAK1267440.1"/>
    <property type="molecule type" value="Genomic_DNA"/>
</dbReference>
<dbReference type="Gene3D" id="1.10.287.130">
    <property type="match status" value="1"/>
</dbReference>
<feature type="signal peptide" evidence="27">
    <location>
        <begin position="1"/>
        <end position="29"/>
    </location>
</feature>
<dbReference type="FunFam" id="1.10.287.130:FF:000087">
    <property type="entry name" value="Ethylene receptor 4"/>
    <property type="match status" value="1"/>
</dbReference>
<reference evidence="29" key="2">
    <citation type="submission" date="2023-06" db="EMBL/GenBank/DDBJ databases">
        <authorList>
            <person name="Ma L."/>
            <person name="Liu K.-W."/>
            <person name="Li Z."/>
            <person name="Hsiao Y.-Y."/>
            <person name="Qi Y."/>
            <person name="Fu T."/>
            <person name="Tang G."/>
            <person name="Zhang D."/>
            <person name="Sun W.-H."/>
            <person name="Liu D.-K."/>
            <person name="Li Y."/>
            <person name="Chen G.-Z."/>
            <person name="Liu X.-D."/>
            <person name="Liao X.-Y."/>
            <person name="Jiang Y.-T."/>
            <person name="Yu X."/>
            <person name="Hao Y."/>
            <person name="Huang J."/>
            <person name="Zhao X.-W."/>
            <person name="Ke S."/>
            <person name="Chen Y.-Y."/>
            <person name="Wu W.-L."/>
            <person name="Hsu J.-L."/>
            <person name="Lin Y.-F."/>
            <person name="Huang M.-D."/>
            <person name="Li C.-Y."/>
            <person name="Huang L."/>
            <person name="Wang Z.-W."/>
            <person name="Zhao X."/>
            <person name="Zhong W.-Y."/>
            <person name="Peng D.-H."/>
            <person name="Ahmad S."/>
            <person name="Lan S."/>
            <person name="Zhang J.-S."/>
            <person name="Tsai W.-C."/>
            <person name="Van De Peer Y."/>
            <person name="Liu Z.-J."/>
        </authorList>
    </citation>
    <scope>NUCLEOTIDE SEQUENCE</scope>
    <source>
        <strain evidence="29">SCP</strain>
        <tissue evidence="29">Leaves</tissue>
    </source>
</reference>
<evidence type="ECO:0000256" key="1">
    <source>
        <dbReference type="ARBA" id="ARBA00000085"/>
    </source>
</evidence>
<dbReference type="InterPro" id="IPR011006">
    <property type="entry name" value="CheY-like_superfamily"/>
</dbReference>
<keyword evidence="9 19" id="KW-0936">Ethylene signaling pathway</keyword>
<evidence type="ECO:0000256" key="19">
    <source>
        <dbReference type="PIRNR" id="PIRNR026389"/>
    </source>
</evidence>
<keyword evidence="7 19" id="KW-0479">Metal-binding</keyword>
<evidence type="ECO:0000313" key="29">
    <source>
        <dbReference type="EMBL" id="KAK1267440.1"/>
    </source>
</evidence>
<keyword evidence="4 24" id="KW-0597">Phosphoprotein</keyword>
<evidence type="ECO:0000256" key="11">
    <source>
        <dbReference type="ARBA" id="ARBA00022824"/>
    </source>
</evidence>
<keyword evidence="5 19" id="KW-0808">Transferase</keyword>
<protein>
    <recommendedName>
        <fullName evidence="19">Ethylene receptor</fullName>
    </recommendedName>
</protein>
<dbReference type="InterPro" id="IPR003018">
    <property type="entry name" value="GAF"/>
</dbReference>
<evidence type="ECO:0000256" key="25">
    <source>
        <dbReference type="SAM" id="Coils"/>
    </source>
</evidence>
<sequence>MLGSSICRGKRLFLLSSLLFSSASSMATAGLDFPRCNCDGETSIWGVDNLSQCQKVSDFLIATAYFSIPLELVYFISCSNAFPFKWVLVQFSAFIILCGLTHFLTMFTYSPHSFLLMLFLTISKFLTALVSFLTAITLVTLIPQLLRVKYRELFLRNKTKDLDREVGMMKKQEEANWHVRMLTQEIRKSLDRHTILYTTLVELSKTLGLLNCAVWMPNVDKTEMNLTHELKRRKPLDSFNLSIPMDDPDVLEIKDSEGVKLLSPDSLLGSISIGGDSEPGMVAAIRMPMLRVSDFKGGTPEVIQACYAILVLVLPGMDHREWSSQELEIVEVVADQVAVALSHAAVLEESQMMREKLEEQNRVLQQARKDAMMASQARNSFQKAMGRGLRRPAYSVSGLLSMMQQESLDPDQKLIIDTMVKTSEVISALVNDVTEVSPVDNGRLNLEARPFRLHDMIRQVSSLARCLCICGGFGFNFQVENSLPDWVVGDEKRVFQVILHMVGNLLKGSLGGVVIMRVLTVSGIDGGEEQKWAPWKPDSSDRYAYVKFEIRTEKSQSVGDLSSSVGLVKKPNWEGVESLSFSMCKRLVQMMQGNIWAVPNSQGLAESMTLILRLQLRSQALMFDINDFPDHLRNQPSDAFFKGLRVLLADDDDVNRAVTTKLLKKLGCRVFPASSGVECLSSLGVPGASFQVVLLDIHLHDIDGFEVCARIRSFKASGPQLIVVALTASSDEDLGDRCLHMGMKGVIRKPVTLHGIRDELHRVLQHANQVASESY</sequence>
<keyword evidence="30" id="KW-1185">Reference proteome</keyword>
<dbReference type="GO" id="GO:0038199">
    <property type="term" value="F:ethylene receptor activity"/>
    <property type="evidence" value="ECO:0007669"/>
    <property type="project" value="UniProtKB-UniRule"/>
</dbReference>
<dbReference type="Gene3D" id="3.40.50.2300">
    <property type="match status" value="1"/>
</dbReference>
<feature type="transmembrane region" description="Helical" evidence="26">
    <location>
        <begin position="88"/>
        <end position="109"/>
    </location>
</feature>
<feature type="cross-link" description="Glycyl lysine isopeptide (Lys-Gly) (interchain with G-Cter in ubiquitin)" evidence="23">
    <location>
        <position position="749"/>
    </location>
</feature>
<dbReference type="SUPFAM" id="SSF47384">
    <property type="entry name" value="Homodimeric domain of signal transducing histidine kinase"/>
    <property type="match status" value="1"/>
</dbReference>
<feature type="binding site" evidence="21">
    <location>
        <position position="98"/>
    </location>
    <ligand>
        <name>Cu cation</name>
        <dbReference type="ChEBI" id="CHEBI:23378"/>
    </ligand>
</feature>
<evidence type="ECO:0000256" key="18">
    <source>
        <dbReference type="ARBA" id="ARBA00023170"/>
    </source>
</evidence>
<evidence type="ECO:0000256" key="13">
    <source>
        <dbReference type="ARBA" id="ARBA00022989"/>
    </source>
</evidence>
<evidence type="ECO:0000259" key="28">
    <source>
        <dbReference type="PROSITE" id="PS50110"/>
    </source>
</evidence>
<dbReference type="InterPro" id="IPR001789">
    <property type="entry name" value="Sig_transdc_resp-reg_receiver"/>
</dbReference>
<feature type="transmembrane region" description="Helical" evidence="26">
    <location>
        <begin position="115"/>
        <end position="142"/>
    </location>
</feature>
<dbReference type="GO" id="GO:0051740">
    <property type="term" value="F:ethylene binding"/>
    <property type="evidence" value="ECO:0007669"/>
    <property type="project" value="UniProtKB-UniRule"/>
</dbReference>
<keyword evidence="17 22" id="KW-1015">Disulfide bond</keyword>
<evidence type="ECO:0000256" key="10">
    <source>
        <dbReference type="ARBA" id="ARBA00022777"/>
    </source>
</evidence>
<keyword evidence="12 19" id="KW-0067">ATP-binding</keyword>
<feature type="modified residue" description="4-aspartylphosphate" evidence="24">
    <location>
        <position position="696"/>
    </location>
</feature>
<comment type="function">
    <text evidence="19">May act early in the ethylene signal transduction pathway, possibly as an ethylene receptor, or as a regulator of the pathway.</text>
</comment>
<evidence type="ECO:0000256" key="6">
    <source>
        <dbReference type="ARBA" id="ARBA00022692"/>
    </source>
</evidence>
<comment type="catalytic activity">
    <reaction evidence="1">
        <text>ATP + protein L-histidine = ADP + protein N-phospho-L-histidine.</text>
        <dbReference type="EC" id="2.7.13.3"/>
    </reaction>
</comment>
<feature type="binding site" evidence="20">
    <location>
        <begin position="504"/>
        <end position="507"/>
    </location>
    <ligand>
        <name>ADP</name>
        <dbReference type="ChEBI" id="CHEBI:456216"/>
    </ligand>
</feature>
<accession>A0AAV9ATL6</accession>
<keyword evidence="14 19" id="KW-0186">Copper</keyword>
<keyword evidence="27" id="KW-0732">Signal</keyword>
<dbReference type="Gene3D" id="3.30.450.40">
    <property type="match status" value="1"/>
</dbReference>
<name>A0AAV9ATL6_ACOGR</name>
<dbReference type="Proteomes" id="UP001179952">
    <property type="component" value="Unassembled WGS sequence"/>
</dbReference>
<dbReference type="SUPFAM" id="SSF55781">
    <property type="entry name" value="GAF domain-like"/>
    <property type="match status" value="1"/>
</dbReference>
<dbReference type="GO" id="GO:0000155">
    <property type="term" value="F:phosphorelay sensor kinase activity"/>
    <property type="evidence" value="ECO:0007669"/>
    <property type="project" value="InterPro"/>
</dbReference>
<proteinExistence type="inferred from homology"/>
<dbReference type="AlphaFoldDB" id="A0AAV9ATL6"/>
<keyword evidence="15 19" id="KW-0902">Two-component regulatory system</keyword>
<dbReference type="Pfam" id="PF01590">
    <property type="entry name" value="GAF"/>
    <property type="match status" value="1"/>
</dbReference>
<reference evidence="29" key="1">
    <citation type="journal article" date="2023" name="Nat. Commun.">
        <title>Diploid and tetraploid genomes of Acorus and the evolution of monocots.</title>
        <authorList>
            <person name="Ma L."/>
            <person name="Liu K.W."/>
            <person name="Li Z."/>
            <person name="Hsiao Y.Y."/>
            <person name="Qi Y."/>
            <person name="Fu T."/>
            <person name="Tang G.D."/>
            <person name="Zhang D."/>
            <person name="Sun W.H."/>
            <person name="Liu D.K."/>
            <person name="Li Y."/>
            <person name="Chen G.Z."/>
            <person name="Liu X.D."/>
            <person name="Liao X.Y."/>
            <person name="Jiang Y.T."/>
            <person name="Yu X."/>
            <person name="Hao Y."/>
            <person name="Huang J."/>
            <person name="Zhao X.W."/>
            <person name="Ke S."/>
            <person name="Chen Y.Y."/>
            <person name="Wu W.L."/>
            <person name="Hsu J.L."/>
            <person name="Lin Y.F."/>
            <person name="Huang M.D."/>
            <person name="Li C.Y."/>
            <person name="Huang L."/>
            <person name="Wang Z.W."/>
            <person name="Zhao X."/>
            <person name="Zhong W.Y."/>
            <person name="Peng D.H."/>
            <person name="Ahmad S."/>
            <person name="Lan S."/>
            <person name="Zhang J.S."/>
            <person name="Tsai W.C."/>
            <person name="Van de Peer Y."/>
            <person name="Liu Z.J."/>
        </authorList>
    </citation>
    <scope>NUCLEOTIDE SEQUENCE</scope>
    <source>
        <strain evidence="29">SCP</strain>
    </source>
</reference>
<evidence type="ECO:0000256" key="16">
    <source>
        <dbReference type="ARBA" id="ARBA00023136"/>
    </source>
</evidence>
<dbReference type="SUPFAM" id="SSF52172">
    <property type="entry name" value="CheY-like"/>
    <property type="match status" value="1"/>
</dbReference>
<dbReference type="GO" id="GO:0004674">
    <property type="term" value="F:protein serine/threonine kinase activity"/>
    <property type="evidence" value="ECO:0007669"/>
    <property type="project" value="UniProtKB-ARBA"/>
</dbReference>
<evidence type="ECO:0000256" key="2">
    <source>
        <dbReference type="ARBA" id="ARBA00004477"/>
    </source>
</evidence>
<dbReference type="InterPro" id="IPR029016">
    <property type="entry name" value="GAF-like_dom_sf"/>
</dbReference>
<keyword evidence="11 19" id="KW-0256">Endoplasmic reticulum</keyword>
<dbReference type="SUPFAM" id="SSF55874">
    <property type="entry name" value="ATPase domain of HSP90 chaperone/DNA topoisomerase II/histidine kinase"/>
    <property type="match status" value="1"/>
</dbReference>
<evidence type="ECO:0000256" key="21">
    <source>
        <dbReference type="PIRSR" id="PIRSR026389-2"/>
    </source>
</evidence>
<dbReference type="InterPro" id="IPR036890">
    <property type="entry name" value="HATPase_C_sf"/>
</dbReference>
<evidence type="ECO:0000256" key="23">
    <source>
        <dbReference type="PIRSR" id="PIRSR026389-4"/>
    </source>
</evidence>
<dbReference type="InterPro" id="IPR014525">
    <property type="entry name" value="ETR"/>
</dbReference>
<organism evidence="29 30">
    <name type="scientific">Acorus gramineus</name>
    <name type="common">Dwarf sweet flag</name>
    <dbReference type="NCBI Taxonomy" id="55184"/>
    <lineage>
        <taxon>Eukaryota</taxon>
        <taxon>Viridiplantae</taxon>
        <taxon>Streptophyta</taxon>
        <taxon>Embryophyta</taxon>
        <taxon>Tracheophyta</taxon>
        <taxon>Spermatophyta</taxon>
        <taxon>Magnoliopsida</taxon>
        <taxon>Liliopsida</taxon>
        <taxon>Acoraceae</taxon>
        <taxon>Acorus</taxon>
    </lineage>
</organism>
<dbReference type="PIRSF" id="PIRSF026389">
    <property type="entry name" value="Ethyln_sen_HK"/>
    <property type="match status" value="1"/>
</dbReference>
<keyword evidence="25" id="KW-0175">Coiled coil</keyword>
<evidence type="ECO:0000256" key="14">
    <source>
        <dbReference type="ARBA" id="ARBA00023008"/>
    </source>
</evidence>
<keyword evidence="13 26" id="KW-1133">Transmembrane helix</keyword>
<feature type="transmembrane region" description="Helical" evidence="26">
    <location>
        <begin position="56"/>
        <end position="76"/>
    </location>
</feature>
<keyword evidence="18 19" id="KW-0675">Receptor</keyword>
<dbReference type="PROSITE" id="PS50110">
    <property type="entry name" value="RESPONSE_REGULATORY"/>
    <property type="match status" value="1"/>
</dbReference>
<evidence type="ECO:0000256" key="26">
    <source>
        <dbReference type="SAM" id="Phobius"/>
    </source>
</evidence>
<evidence type="ECO:0000256" key="24">
    <source>
        <dbReference type="PROSITE-ProRule" id="PRU00169"/>
    </source>
</evidence>
<evidence type="ECO:0000256" key="3">
    <source>
        <dbReference type="ARBA" id="ARBA00009842"/>
    </source>
</evidence>
<keyword evidence="10 19" id="KW-0418">Kinase</keyword>
<evidence type="ECO:0000256" key="20">
    <source>
        <dbReference type="PIRSR" id="PIRSR026389-1"/>
    </source>
</evidence>
<keyword evidence="6 26" id="KW-0812">Transmembrane</keyword>
<dbReference type="SMART" id="SM00065">
    <property type="entry name" value="GAF"/>
    <property type="match status" value="1"/>
</dbReference>
<dbReference type="InterPro" id="IPR036097">
    <property type="entry name" value="HisK_dim/P_sf"/>
</dbReference>
<dbReference type="PANTHER" id="PTHR24423">
    <property type="entry name" value="TWO-COMPONENT SENSOR HISTIDINE KINASE"/>
    <property type="match status" value="1"/>
</dbReference>
<dbReference type="GO" id="GO:0005789">
    <property type="term" value="C:endoplasmic reticulum membrane"/>
    <property type="evidence" value="ECO:0007669"/>
    <property type="project" value="UniProtKB-SubCell"/>
</dbReference>
<feature type="coiled-coil region" evidence="25">
    <location>
        <begin position="347"/>
        <end position="377"/>
    </location>
</feature>
<dbReference type="Gene3D" id="3.30.565.10">
    <property type="entry name" value="Histidine kinase-like ATPase, C-terminal domain"/>
    <property type="match status" value="1"/>
</dbReference>
<dbReference type="GO" id="GO:0046872">
    <property type="term" value="F:metal ion binding"/>
    <property type="evidence" value="ECO:0007669"/>
    <property type="project" value="UniProtKB-UniRule"/>
</dbReference>
<feature type="disulfide bond" description="Interchain" evidence="22">
    <location>
        <position position="38"/>
    </location>
</feature>
<evidence type="ECO:0000313" key="30">
    <source>
        <dbReference type="Proteomes" id="UP001179952"/>
    </source>
</evidence>
<dbReference type="CDD" id="cd16938">
    <property type="entry name" value="HATPase_ETR2_ERS2-EIN4-like"/>
    <property type="match status" value="1"/>
</dbReference>
<evidence type="ECO:0000256" key="22">
    <source>
        <dbReference type="PIRSR" id="PIRSR026389-3"/>
    </source>
</evidence>
<feature type="binding site" evidence="21">
    <location>
        <position position="102"/>
    </location>
    <ligand>
        <name>Cu cation</name>
        <dbReference type="ChEBI" id="CHEBI:23378"/>
    </ligand>
</feature>
<dbReference type="GO" id="GO:0005524">
    <property type="term" value="F:ATP binding"/>
    <property type="evidence" value="ECO:0007669"/>
    <property type="project" value="UniProtKB-UniRule"/>
</dbReference>
<keyword evidence="8 19" id="KW-0547">Nucleotide-binding</keyword>
<evidence type="ECO:0000256" key="17">
    <source>
        <dbReference type="ARBA" id="ARBA00023157"/>
    </source>
</evidence>
<evidence type="ECO:0000256" key="9">
    <source>
        <dbReference type="ARBA" id="ARBA00022745"/>
    </source>
</evidence>
<feature type="chain" id="PRO_5043900122" description="Ethylene receptor" evidence="27">
    <location>
        <begin position="30"/>
        <end position="775"/>
    </location>
</feature>
<comment type="subcellular location">
    <subcellularLocation>
        <location evidence="2">Endoplasmic reticulum membrane</location>
        <topology evidence="2">Multi-pass membrane protein</topology>
    </subcellularLocation>
</comment>
<comment type="caution">
    <text evidence="29">The sequence shown here is derived from an EMBL/GenBank/DDBJ whole genome shotgun (WGS) entry which is preliminary data.</text>
</comment>
<dbReference type="Pfam" id="PF25487">
    <property type="entry name" value="ETR1_N"/>
    <property type="match status" value="1"/>
</dbReference>
<feature type="domain" description="Response regulatory" evidence="28">
    <location>
        <begin position="645"/>
        <end position="764"/>
    </location>
</feature>
<dbReference type="SMART" id="SM00448">
    <property type="entry name" value="REC"/>
    <property type="match status" value="1"/>
</dbReference>
<evidence type="ECO:0000256" key="27">
    <source>
        <dbReference type="SAM" id="SignalP"/>
    </source>
</evidence>
<keyword evidence="16 19" id="KW-0472">Membrane</keyword>
<evidence type="ECO:0000256" key="15">
    <source>
        <dbReference type="ARBA" id="ARBA00023012"/>
    </source>
</evidence>
<comment type="cofactor">
    <cofactor evidence="21">
        <name>Cu cation</name>
        <dbReference type="ChEBI" id="CHEBI:23378"/>
    </cofactor>
    <text evidence="21">Binds 1 copper ion per dimer.</text>
</comment>
<gene>
    <name evidence="29" type="ORF">QJS04_geneDACA000361</name>
</gene>
<evidence type="ECO:0000256" key="7">
    <source>
        <dbReference type="ARBA" id="ARBA00022723"/>
    </source>
</evidence>
<dbReference type="InterPro" id="IPR058544">
    <property type="entry name" value="ETR1_N"/>
</dbReference>